<feature type="chain" id="PRO_5040393123" description="Secreted protein" evidence="1">
    <location>
        <begin position="21"/>
        <end position="117"/>
    </location>
</feature>
<feature type="signal peptide" evidence="1">
    <location>
        <begin position="1"/>
        <end position="20"/>
    </location>
</feature>
<dbReference type="AlphaFoldDB" id="A0A9Q9EMR8"/>
<keyword evidence="1" id="KW-0732">Signal</keyword>
<dbReference type="EMBL" id="CP099425">
    <property type="protein sequence ID" value="USW55817.1"/>
    <property type="molecule type" value="Genomic_DNA"/>
</dbReference>
<reference evidence="2" key="1">
    <citation type="submission" date="2022-06" db="EMBL/GenBank/DDBJ databases">
        <title>Complete genome sequences of two strains of the flax pathogen Septoria linicola.</title>
        <authorList>
            <person name="Lapalu N."/>
            <person name="Simon A."/>
            <person name="Demenou B."/>
            <person name="Paumier D."/>
            <person name="Guillot M.-P."/>
            <person name="Gout L."/>
            <person name="Valade R."/>
        </authorList>
    </citation>
    <scope>NUCLEOTIDE SEQUENCE</scope>
    <source>
        <strain evidence="2">SE15195</strain>
    </source>
</reference>
<accession>A0A9Q9EMR8</accession>
<dbReference type="Proteomes" id="UP001056384">
    <property type="component" value="Chromosome 8"/>
</dbReference>
<evidence type="ECO:0000256" key="1">
    <source>
        <dbReference type="SAM" id="SignalP"/>
    </source>
</evidence>
<protein>
    <recommendedName>
        <fullName evidence="4">Secreted protein</fullName>
    </recommendedName>
</protein>
<gene>
    <name evidence="2" type="ORF">Slin15195_G091360</name>
</gene>
<name>A0A9Q9EMR8_9PEZI</name>
<keyword evidence="3" id="KW-1185">Reference proteome</keyword>
<proteinExistence type="predicted"/>
<organism evidence="2 3">
    <name type="scientific">Septoria linicola</name>
    <dbReference type="NCBI Taxonomy" id="215465"/>
    <lineage>
        <taxon>Eukaryota</taxon>
        <taxon>Fungi</taxon>
        <taxon>Dikarya</taxon>
        <taxon>Ascomycota</taxon>
        <taxon>Pezizomycotina</taxon>
        <taxon>Dothideomycetes</taxon>
        <taxon>Dothideomycetidae</taxon>
        <taxon>Mycosphaerellales</taxon>
        <taxon>Mycosphaerellaceae</taxon>
        <taxon>Septoria</taxon>
    </lineage>
</organism>
<sequence>MQFRSIVVALAASSIGNVLAGPIPVAIDTDGKAMSLRDRAAVLARADQAQQAGQDQQAAQGTQDQQSQATANYDCWNCGGDSSWDAYWRYWQELAQKAQTQYNIWYNQANCDPGMLC</sequence>
<evidence type="ECO:0000313" key="2">
    <source>
        <dbReference type="EMBL" id="USW55817.1"/>
    </source>
</evidence>
<evidence type="ECO:0000313" key="3">
    <source>
        <dbReference type="Proteomes" id="UP001056384"/>
    </source>
</evidence>
<evidence type="ECO:0008006" key="4">
    <source>
        <dbReference type="Google" id="ProtNLM"/>
    </source>
</evidence>